<evidence type="ECO:0000256" key="7">
    <source>
        <dbReference type="ARBA" id="ARBA00023054"/>
    </source>
</evidence>
<dbReference type="Xenbase" id="XB-GENE-978164">
    <property type="gene designation" value="palmd"/>
</dbReference>
<dbReference type="GO" id="GO:0016020">
    <property type="term" value="C:membrane"/>
    <property type="evidence" value="ECO:0007669"/>
    <property type="project" value="InterPro"/>
</dbReference>
<sequence length="542" mass="61366">MINVEIYICYIAHPEKKCRCASPFAFLQDKRKVQEDIAQRRIKIEEEKLKLHHLKKKALREKWLLDGLSTQSPEEQEDMVRQNREDQEQIKHLECSIDRLEQEVDVLEKEEIQISTKEVSLLQRLRSVERTTEDIIKAVKAEVHEEPVRDIYAGIPDLPASYKPSFVRRMESATQEDGEEPRKALFAMEIKVEKDMKSGKSTVLSTIPVPSSEFEDAGVKVYDDGRKSVYALKSEGKGIQNGVDTLAPIEVEDLLRKATEKRSESPTEYHEPVFSNEYGSSTHKGYISPKMNGHTSPHSENCVTQNGIVTMETLSYPTVSREVSRIKGPFPEEPNMSQNQPSMETQAEQPMSEHNEHPLTPQNHHQEIPNSLGGHNTDFSPLSMEDDMHYNIVHATPCYADDSEPVTMIFMGYKHADDSDVKPISDYEGVIRAELVVIDDDDEDDKRGEEKTRNNVSASPVIQNQVITSTKAQESIKKPASQIITLNNQLPYKNSMSLQEQDASLGLNSFPIPTKHMADDGTEDPSLTALRIRMAKLGKKVI</sequence>
<evidence type="ECO:0000256" key="5">
    <source>
        <dbReference type="ARBA" id="ARBA00022490"/>
    </source>
</evidence>
<evidence type="ECO:0000256" key="9">
    <source>
        <dbReference type="ARBA" id="ARBA00040857"/>
    </source>
</evidence>
<evidence type="ECO:0000313" key="12">
    <source>
        <dbReference type="Ensembl" id="ENSXETP00000025524"/>
    </source>
</evidence>
<feature type="region of interest" description="Disordered" evidence="11">
    <location>
        <begin position="328"/>
        <end position="380"/>
    </location>
</feature>
<name>F7E3C7_XENTR</name>
<feature type="coiled-coil region" evidence="10">
    <location>
        <begin position="83"/>
        <end position="117"/>
    </location>
</feature>
<protein>
    <recommendedName>
        <fullName evidence="9">Palmdelphin</fullName>
    </recommendedName>
</protein>
<proteinExistence type="inferred from homology"/>
<keyword evidence="8" id="KW-0966">Cell projection</keyword>
<dbReference type="InterPro" id="IPR004965">
    <property type="entry name" value="Paralemmin"/>
</dbReference>
<reference evidence="12" key="1">
    <citation type="journal article" date="2010" name="Science">
        <title>The genome of the Western clawed frog Xenopus tropicalis.</title>
        <authorList>
            <person name="Hellsten U."/>
            <person name="Harland R.M."/>
            <person name="Gilchrist M.J."/>
            <person name="Hendrix D."/>
            <person name="Jurka J."/>
            <person name="Kapitonov V."/>
            <person name="Ovcharenko I."/>
            <person name="Putnam N.H."/>
            <person name="Shu S."/>
            <person name="Taher L."/>
            <person name="Blitz I.L."/>
            <person name="Blumberg B."/>
            <person name="Dichmann D.S."/>
            <person name="Dubchak I."/>
            <person name="Amaya E."/>
            <person name="Detter J.C."/>
            <person name="Fletcher R."/>
            <person name="Gerhard D.S."/>
            <person name="Goodstein D."/>
            <person name="Graves T."/>
            <person name="Grigoriev I.V."/>
            <person name="Grimwood J."/>
            <person name="Kawashima T."/>
            <person name="Lindquist E."/>
            <person name="Lucas S.M."/>
            <person name="Mead P.E."/>
            <person name="Mitros T."/>
            <person name="Ogino H."/>
            <person name="Ohta Y."/>
            <person name="Poliakov A.V."/>
            <person name="Pollet N."/>
            <person name="Robert J."/>
            <person name="Salamov A."/>
            <person name="Sater A.K."/>
            <person name="Schmutz J."/>
            <person name="Terry A."/>
            <person name="Vize P.D."/>
            <person name="Warren W.C."/>
            <person name="Wells D."/>
            <person name="Wills A."/>
            <person name="Wilson R.K."/>
            <person name="Zimmerman L.B."/>
            <person name="Zorn A.M."/>
            <person name="Grainger R."/>
            <person name="Grammer T."/>
            <person name="Khokha M.K."/>
            <person name="Richardson P.M."/>
            <person name="Rokhsar D.S."/>
        </authorList>
    </citation>
    <scope>NUCLEOTIDE SEQUENCE [LARGE SCALE GENOMIC DNA]</scope>
    <source>
        <strain evidence="12">Nigerian</strain>
    </source>
</reference>
<dbReference type="Ensembl" id="ENSXETT00000025524">
    <property type="protein sequence ID" value="ENSXETP00000025524"/>
    <property type="gene ID" value="ENSXETG00000011667"/>
</dbReference>
<keyword evidence="5" id="KW-0963">Cytoplasm</keyword>
<dbReference type="Pfam" id="PF03285">
    <property type="entry name" value="Paralemmin"/>
    <property type="match status" value="1"/>
</dbReference>
<evidence type="ECO:0000256" key="8">
    <source>
        <dbReference type="ARBA" id="ARBA00023273"/>
    </source>
</evidence>
<evidence type="ECO:0000256" key="11">
    <source>
        <dbReference type="SAM" id="MobiDB-lite"/>
    </source>
</evidence>
<accession>F7E3C7</accession>
<organism evidence="12">
    <name type="scientific">Xenopus tropicalis</name>
    <name type="common">Western clawed frog</name>
    <name type="synonym">Silurana tropicalis</name>
    <dbReference type="NCBI Taxonomy" id="8364"/>
    <lineage>
        <taxon>Eukaryota</taxon>
        <taxon>Metazoa</taxon>
        <taxon>Chordata</taxon>
        <taxon>Craniata</taxon>
        <taxon>Vertebrata</taxon>
        <taxon>Euteleostomi</taxon>
        <taxon>Amphibia</taxon>
        <taxon>Batrachia</taxon>
        <taxon>Anura</taxon>
        <taxon>Pipoidea</taxon>
        <taxon>Pipidae</taxon>
        <taxon>Xenopodinae</taxon>
        <taxon>Xenopus</taxon>
        <taxon>Silurana</taxon>
    </lineage>
</organism>
<evidence type="ECO:0000256" key="10">
    <source>
        <dbReference type="SAM" id="Coils"/>
    </source>
</evidence>
<evidence type="ECO:0000256" key="1">
    <source>
        <dbReference type="ARBA" id="ARBA00004279"/>
    </source>
</evidence>
<evidence type="ECO:0000256" key="6">
    <source>
        <dbReference type="ARBA" id="ARBA00023018"/>
    </source>
</evidence>
<dbReference type="GeneTree" id="ENSGT00940000157718"/>
<keyword evidence="7 10" id="KW-0175">Coiled coil</keyword>
<dbReference type="AlphaFoldDB" id="F7E3C7"/>
<dbReference type="GO" id="GO:0043197">
    <property type="term" value="C:dendritic spine"/>
    <property type="evidence" value="ECO:0007669"/>
    <property type="project" value="UniProtKB-SubCell"/>
</dbReference>
<evidence type="ECO:0000256" key="4">
    <source>
        <dbReference type="ARBA" id="ARBA00005756"/>
    </source>
</evidence>
<dbReference type="PANTHER" id="PTHR46881:SF1">
    <property type="entry name" value="PALMDELPHIN"/>
    <property type="match status" value="1"/>
</dbReference>
<dbReference type="GO" id="GO:0005737">
    <property type="term" value="C:cytoplasm"/>
    <property type="evidence" value="ECO:0007669"/>
    <property type="project" value="UniProtKB-SubCell"/>
</dbReference>
<comment type="subcellular location">
    <subcellularLocation>
        <location evidence="1">Cell projection</location>
        <location evidence="1">Dendrite</location>
    </subcellularLocation>
    <subcellularLocation>
        <location evidence="3">Cell projection</location>
        <location evidence="3">Dendritic spine</location>
    </subcellularLocation>
    <subcellularLocation>
        <location evidence="2">Cytoplasm</location>
    </subcellularLocation>
</comment>
<dbReference type="HOGENOM" id="CLU_038333_0_0_1"/>
<gene>
    <name evidence="12" type="primary">palmd</name>
</gene>
<dbReference type="Bgee" id="ENSXETG00000011667">
    <property type="expression patterns" value="Expressed in liver and 9 other cell types or tissues"/>
</dbReference>
<feature type="compositionally biased region" description="Polar residues" evidence="11">
    <location>
        <begin position="335"/>
        <end position="349"/>
    </location>
</feature>
<evidence type="ECO:0000256" key="3">
    <source>
        <dbReference type="ARBA" id="ARBA00004552"/>
    </source>
</evidence>
<evidence type="ECO:0000256" key="2">
    <source>
        <dbReference type="ARBA" id="ARBA00004496"/>
    </source>
</evidence>
<dbReference type="eggNOG" id="ENOG502QVMH">
    <property type="taxonomic scope" value="Eukaryota"/>
</dbReference>
<dbReference type="PANTHER" id="PTHR46881">
    <property type="entry name" value="PALMDELPHIN"/>
    <property type="match status" value="1"/>
</dbReference>
<reference evidence="12" key="2">
    <citation type="submission" date="2011-06" db="UniProtKB">
        <authorList>
            <consortium name="Ensembl"/>
        </authorList>
    </citation>
    <scope>IDENTIFICATION</scope>
</reference>
<keyword evidence="6" id="KW-0770">Synapse</keyword>
<dbReference type="InParanoid" id="F7E3C7"/>
<dbReference type="GO" id="GO:0008360">
    <property type="term" value="P:regulation of cell shape"/>
    <property type="evidence" value="ECO:0007669"/>
    <property type="project" value="InterPro"/>
</dbReference>
<dbReference type="FunCoup" id="F7E3C7">
    <property type="interactions" value="553"/>
</dbReference>
<comment type="similarity">
    <text evidence="4">Belongs to the paralemmin family.</text>
</comment>